<dbReference type="AlphaFoldDB" id="A0A9Q9EXX0"/>
<gene>
    <name evidence="2" type="ORF">E4N86_10750</name>
</gene>
<dbReference type="EMBL" id="CP051635">
    <property type="protein sequence ID" value="UTD01141.1"/>
    <property type="molecule type" value="Genomic_DNA"/>
</dbReference>
<protein>
    <recommendedName>
        <fullName evidence="1">BIG2 domain-containing protein</fullName>
    </recommendedName>
</protein>
<evidence type="ECO:0000259" key="1">
    <source>
        <dbReference type="SMART" id="SM00635"/>
    </source>
</evidence>
<dbReference type="GO" id="GO:0008233">
    <property type="term" value="F:peptidase activity"/>
    <property type="evidence" value="ECO:0007669"/>
    <property type="project" value="InterPro"/>
</dbReference>
<organism evidence="2 3">
    <name type="scientific">Treponema denticola</name>
    <dbReference type="NCBI Taxonomy" id="158"/>
    <lineage>
        <taxon>Bacteria</taxon>
        <taxon>Pseudomonadati</taxon>
        <taxon>Spirochaetota</taxon>
        <taxon>Spirochaetia</taxon>
        <taxon>Spirochaetales</taxon>
        <taxon>Treponemataceae</taxon>
        <taxon>Treponema</taxon>
    </lineage>
</organism>
<name>A0A9Q9EXX0_TREDN</name>
<dbReference type="Gene3D" id="3.90.70.10">
    <property type="entry name" value="Cysteine proteinases"/>
    <property type="match status" value="1"/>
</dbReference>
<dbReference type="Pfam" id="PF09028">
    <property type="entry name" value="Mac-1"/>
    <property type="match status" value="1"/>
</dbReference>
<dbReference type="InterPro" id="IPR008964">
    <property type="entry name" value="Invasin/intimin_cell_adhesion"/>
</dbReference>
<accession>A0A9Q9EXX0</accession>
<dbReference type="InterPro" id="IPR015117">
    <property type="entry name" value="IdeS"/>
</dbReference>
<dbReference type="SUPFAM" id="SSF49373">
    <property type="entry name" value="Invasin/intimin cell-adhesion fragments"/>
    <property type="match status" value="2"/>
</dbReference>
<feature type="domain" description="BIG2" evidence="1">
    <location>
        <begin position="39"/>
        <end position="118"/>
    </location>
</feature>
<dbReference type="PROSITE" id="PS51257">
    <property type="entry name" value="PROKAR_LIPOPROTEIN"/>
    <property type="match status" value="1"/>
</dbReference>
<evidence type="ECO:0000313" key="3">
    <source>
        <dbReference type="Proteomes" id="UP001056981"/>
    </source>
</evidence>
<dbReference type="RefSeq" id="WP_253717346.1">
    <property type="nucleotide sequence ID" value="NZ_CP051522.1"/>
</dbReference>
<dbReference type="SMART" id="SM00635">
    <property type="entry name" value="BID_2"/>
    <property type="match status" value="2"/>
</dbReference>
<feature type="domain" description="BIG2" evidence="1">
    <location>
        <begin position="126"/>
        <end position="206"/>
    </location>
</feature>
<dbReference type="InterPro" id="IPR038765">
    <property type="entry name" value="Papain-like_cys_pep_sf"/>
</dbReference>
<dbReference type="Pfam" id="PF02368">
    <property type="entry name" value="Big_2"/>
    <property type="match status" value="1"/>
</dbReference>
<dbReference type="SUPFAM" id="SSF54001">
    <property type="entry name" value="Cysteine proteinases"/>
    <property type="match status" value="1"/>
</dbReference>
<dbReference type="Proteomes" id="UP001056981">
    <property type="component" value="Chromosome"/>
</dbReference>
<proteinExistence type="predicted"/>
<dbReference type="Gene3D" id="2.60.40.1080">
    <property type="match status" value="2"/>
</dbReference>
<reference evidence="2" key="1">
    <citation type="submission" date="2020-04" db="EMBL/GenBank/DDBJ databases">
        <title>Comparative genomics of oral phylogroup-2 Treponema strains.</title>
        <authorList>
            <person name="Zeng H."/>
            <person name="Chan Y.K."/>
            <person name="Watt R.M."/>
        </authorList>
    </citation>
    <scope>NUCLEOTIDE SEQUENCE</scope>
    <source>
        <strain evidence="2">OMZ 905</strain>
    </source>
</reference>
<dbReference type="InterPro" id="IPR003343">
    <property type="entry name" value="Big_2"/>
</dbReference>
<sequence length="656" mass="74522">MIKRHKLIGFAAVAAFFLLLSCKNNLLTKSEKENSGEIPVNSIRLSSNENNLSLVKRTAHSITAQIIPKNATNKTLLYSSSDSKVAAVDSTGLITANKEGLTVITIEASNGIKKTISVTVTAEPVPVTNIEFEEDPPAFLFIGDVYMFKAKAKPDEATNRKLEYTTMTSDVISVTDTEFGTIKATKEGNAAITIRSAADPSVAKTVTFTVKKKPQIKYESMQAVMPESAAGTYTFEVQTMEGKLDYEPIFTSNKLPWITGAPTISSRTDPNKDVISFTCLKNKTVWDRRAYIKFKDKKTGQYIKSADGKTDLTVNIIQKKNENPVVHYKWVDGIGSPAENEKEKVGININGIPTGDTYPQSYVFKWKETTNTKFYNVRKLDKLYVQGQFPSDYFVVNGIRNEQRQGKDLSQCWAKTASNMLHWWFEQNKDYVEQYKQKAAIEAWKRPLYDYKYIRKDPPANKEDLSNDIEENKKSNIANIFRAYTHNNSRGGYIEDGLTWYLYKRDAQKTLGSIYPGLFNDVFTHDTSPINIERCETKKEFEQLMNKALDNKRAIGIFWQGSKGNRPYQHAVTCWGAAYDEDNNIICLYIAESNLTEAVLYPFGVRYKGNIYEEAEKNRTYMFNYALSKPENIYIDGLTTLDKGEAQWKEWLDKNK</sequence>
<evidence type="ECO:0000313" key="2">
    <source>
        <dbReference type="EMBL" id="UTD01141.1"/>
    </source>
</evidence>